<dbReference type="RefSeq" id="WP_098074775.1">
    <property type="nucleotide sequence ID" value="NZ_PDEQ01000002.1"/>
</dbReference>
<comment type="caution">
    <text evidence="8">The sequence shown here is derived from an EMBL/GenBank/DDBJ whole genome shotgun (WGS) entry which is preliminary data.</text>
</comment>
<dbReference type="SUPFAM" id="SSF50324">
    <property type="entry name" value="Inorganic pyrophosphatase"/>
    <property type="match status" value="1"/>
</dbReference>
<dbReference type="EC" id="3.6.1.1" evidence="7"/>
<dbReference type="AlphaFoldDB" id="A0A2A8D0W1"/>
<keyword evidence="9" id="KW-1185">Reference proteome</keyword>
<gene>
    <name evidence="7" type="primary">ppa</name>
    <name evidence="8" type="ORF">CRI94_06155</name>
</gene>
<keyword evidence="5 7" id="KW-0460">Magnesium</keyword>
<evidence type="ECO:0000256" key="7">
    <source>
        <dbReference type="HAMAP-Rule" id="MF_00209"/>
    </source>
</evidence>
<dbReference type="Proteomes" id="UP000220102">
    <property type="component" value="Unassembled WGS sequence"/>
</dbReference>
<accession>A0A2A8D0W1</accession>
<keyword evidence="3 7" id="KW-0479">Metal-binding</keyword>
<dbReference type="InterPro" id="IPR036649">
    <property type="entry name" value="Pyrophosphatase_sf"/>
</dbReference>
<proteinExistence type="inferred from homology"/>
<dbReference type="GO" id="GO:0006796">
    <property type="term" value="P:phosphate-containing compound metabolic process"/>
    <property type="evidence" value="ECO:0007669"/>
    <property type="project" value="InterPro"/>
</dbReference>
<dbReference type="HAMAP" id="MF_00209">
    <property type="entry name" value="Inorganic_PPase"/>
    <property type="match status" value="1"/>
</dbReference>
<name>A0A2A8D0W1_9BACT</name>
<organism evidence="8 9">
    <name type="scientific">Longibacter salinarum</name>
    <dbReference type="NCBI Taxonomy" id="1850348"/>
    <lineage>
        <taxon>Bacteria</taxon>
        <taxon>Pseudomonadati</taxon>
        <taxon>Rhodothermota</taxon>
        <taxon>Rhodothermia</taxon>
        <taxon>Rhodothermales</taxon>
        <taxon>Salisaetaceae</taxon>
        <taxon>Longibacter</taxon>
    </lineage>
</organism>
<dbReference type="Gene3D" id="3.90.80.10">
    <property type="entry name" value="Inorganic pyrophosphatase"/>
    <property type="match status" value="1"/>
</dbReference>
<keyword evidence="2 7" id="KW-0963">Cytoplasm</keyword>
<comment type="subunit">
    <text evidence="7">Homohexamer.</text>
</comment>
<dbReference type="FunFam" id="3.90.80.10:FF:000003">
    <property type="entry name" value="Inorganic pyrophosphatase"/>
    <property type="match status" value="1"/>
</dbReference>
<feature type="binding site" evidence="7">
    <location>
        <position position="57"/>
    </location>
    <ligand>
        <name>substrate</name>
    </ligand>
</feature>
<evidence type="ECO:0000256" key="4">
    <source>
        <dbReference type="ARBA" id="ARBA00022801"/>
    </source>
</evidence>
<evidence type="ECO:0000313" key="8">
    <source>
        <dbReference type="EMBL" id="PEN14602.1"/>
    </source>
</evidence>
<sequence>MAHPWHEVPVGPDSPEVFQAVIEIPQGCKVKYELDKETGMLRVDRMLYSSVVYPANYGFIPQTYADDFDPLDVLVLAQEAVDPLSILRARPIGMMSMVDDEQEDAKIICIHIDDPAFNNYWHIKDLPEHRLRELKRFFQDYKALEDKSVRVQDFFGPERARRVISEAVGHYDEEIRPTLDNDDEE</sequence>
<dbReference type="OrthoDB" id="5187599at2"/>
<feature type="binding site" evidence="7">
    <location>
        <position position="72"/>
    </location>
    <ligand>
        <name>Mg(2+)</name>
        <dbReference type="ChEBI" id="CHEBI:18420"/>
        <label>2</label>
    </ligand>
</feature>
<comment type="catalytic activity">
    <reaction evidence="6 7">
        <text>diphosphate + H2O = 2 phosphate + H(+)</text>
        <dbReference type="Rhea" id="RHEA:24576"/>
        <dbReference type="ChEBI" id="CHEBI:15377"/>
        <dbReference type="ChEBI" id="CHEBI:15378"/>
        <dbReference type="ChEBI" id="CHEBI:33019"/>
        <dbReference type="ChEBI" id="CHEBI:43474"/>
        <dbReference type="EC" id="3.6.1.1"/>
    </reaction>
</comment>
<dbReference type="GO" id="GO:0004427">
    <property type="term" value="F:inorganic diphosphate phosphatase activity"/>
    <property type="evidence" value="ECO:0007669"/>
    <property type="project" value="UniProtKB-UniRule"/>
</dbReference>
<feature type="binding site" evidence="7">
    <location>
        <position position="67"/>
    </location>
    <ligand>
        <name>Mg(2+)</name>
        <dbReference type="ChEBI" id="CHEBI:18420"/>
        <label>1</label>
    </ligand>
</feature>
<dbReference type="InterPro" id="IPR008162">
    <property type="entry name" value="Pyrophosphatase"/>
</dbReference>
<keyword evidence="4 7" id="KW-0378">Hydrolase</keyword>
<dbReference type="GO" id="GO:0005737">
    <property type="term" value="C:cytoplasm"/>
    <property type="evidence" value="ECO:0007669"/>
    <property type="project" value="UniProtKB-SubCell"/>
</dbReference>
<evidence type="ECO:0000256" key="5">
    <source>
        <dbReference type="ARBA" id="ARBA00022842"/>
    </source>
</evidence>
<evidence type="ECO:0000256" key="1">
    <source>
        <dbReference type="ARBA" id="ARBA00001946"/>
    </source>
</evidence>
<feature type="binding site" evidence="7">
    <location>
        <position position="72"/>
    </location>
    <ligand>
        <name>Mg(2+)</name>
        <dbReference type="ChEBI" id="CHEBI:18420"/>
        <label>1</label>
    </ligand>
</feature>
<feature type="binding site" evidence="7">
    <location>
        <position position="104"/>
    </location>
    <ligand>
        <name>Mg(2+)</name>
        <dbReference type="ChEBI" id="CHEBI:18420"/>
        <label>1</label>
    </ligand>
</feature>
<comment type="function">
    <text evidence="7">Catalyzes the hydrolysis of inorganic pyrophosphate (PPi) forming two phosphate ions.</text>
</comment>
<feature type="binding site" evidence="7">
    <location>
        <position position="31"/>
    </location>
    <ligand>
        <name>substrate</name>
    </ligand>
</feature>
<protein>
    <recommendedName>
        <fullName evidence="7">Inorganic pyrophosphatase</fullName>
        <ecNumber evidence="7">3.6.1.1</ecNumber>
    </recommendedName>
    <alternativeName>
        <fullName evidence="7">Pyrophosphate phospho-hydrolase</fullName>
        <shortName evidence="7">PPase</shortName>
    </alternativeName>
</protein>
<dbReference type="EMBL" id="PDEQ01000002">
    <property type="protein sequence ID" value="PEN14602.1"/>
    <property type="molecule type" value="Genomic_DNA"/>
</dbReference>
<evidence type="ECO:0000313" key="9">
    <source>
        <dbReference type="Proteomes" id="UP000220102"/>
    </source>
</evidence>
<evidence type="ECO:0000256" key="2">
    <source>
        <dbReference type="ARBA" id="ARBA00022490"/>
    </source>
</evidence>
<feature type="binding site" evidence="7">
    <location>
        <position position="141"/>
    </location>
    <ligand>
        <name>substrate</name>
    </ligand>
</feature>
<comment type="similarity">
    <text evidence="7">Belongs to the PPase family.</text>
</comment>
<reference evidence="8 9" key="1">
    <citation type="submission" date="2017-10" db="EMBL/GenBank/DDBJ databases">
        <title>Draft genome of Longibacter Salinarum.</title>
        <authorList>
            <person name="Goh K.M."/>
            <person name="Shamsir M.S."/>
            <person name="Lim S.W."/>
        </authorList>
    </citation>
    <scope>NUCLEOTIDE SEQUENCE [LARGE SCALE GENOMIC DNA]</scope>
    <source>
        <strain evidence="8 9">KCTC 52045</strain>
    </source>
</reference>
<comment type="cofactor">
    <cofactor evidence="1 7">
        <name>Mg(2+)</name>
        <dbReference type="ChEBI" id="CHEBI:18420"/>
    </cofactor>
</comment>
<dbReference type="CDD" id="cd00412">
    <property type="entry name" value="pyrophosphatase"/>
    <property type="match status" value="1"/>
</dbReference>
<dbReference type="PANTHER" id="PTHR10286">
    <property type="entry name" value="INORGANIC PYROPHOSPHATASE"/>
    <property type="match status" value="1"/>
</dbReference>
<comment type="subcellular location">
    <subcellularLocation>
        <location evidence="7">Cytoplasm</location>
    </subcellularLocation>
</comment>
<feature type="binding site" evidence="7">
    <location>
        <position position="45"/>
    </location>
    <ligand>
        <name>substrate</name>
    </ligand>
</feature>
<evidence type="ECO:0000256" key="3">
    <source>
        <dbReference type="ARBA" id="ARBA00022723"/>
    </source>
</evidence>
<dbReference type="Pfam" id="PF00719">
    <property type="entry name" value="Pyrophosphatase"/>
    <property type="match status" value="1"/>
</dbReference>
<evidence type="ECO:0000256" key="6">
    <source>
        <dbReference type="ARBA" id="ARBA00047820"/>
    </source>
</evidence>
<dbReference type="GO" id="GO:0000287">
    <property type="term" value="F:magnesium ion binding"/>
    <property type="evidence" value="ECO:0007669"/>
    <property type="project" value="UniProtKB-UniRule"/>
</dbReference>